<dbReference type="SUPFAM" id="SSF81606">
    <property type="entry name" value="PP2C-like"/>
    <property type="match status" value="1"/>
</dbReference>
<dbReference type="AlphaFoldDB" id="A0A8J2VNZ6"/>
<keyword evidence="6" id="KW-0464">Manganese</keyword>
<evidence type="ECO:0000256" key="2">
    <source>
        <dbReference type="ARBA" id="ARBA00013081"/>
    </source>
</evidence>
<dbReference type="InterPro" id="IPR015655">
    <property type="entry name" value="PP2C"/>
</dbReference>
<sequence>MKTIFKTDPGKLREHNEDSGGIFRKAPYILAVVADGMGGHQAGDVASKLALEKINECWSQFDIEADDEAIIQWLEQTVATANAYIFDEASRHSEYKGMGTTLVAALCDTEKVFVVNVGDSRCYLMRDQDALKQVTEDHSLVNELLKAGQITKEDADVHPKKNIITKALGTTPDPECDIQHFQWAKGDRLLLCSDGLSDMVSEDKIVSVLANATSLDEQANQLVAQANSAGGNDNITLTIVEHDDGETL</sequence>
<dbReference type="RefSeq" id="WP_188693178.1">
    <property type="nucleotide sequence ID" value="NZ_BMIR01000008.1"/>
</dbReference>
<dbReference type="EMBL" id="BMIR01000008">
    <property type="protein sequence ID" value="GGE41798.1"/>
    <property type="molecule type" value="Genomic_DNA"/>
</dbReference>
<dbReference type="Gene3D" id="3.60.40.10">
    <property type="entry name" value="PPM-type phosphatase domain"/>
    <property type="match status" value="1"/>
</dbReference>
<evidence type="ECO:0000256" key="7">
    <source>
        <dbReference type="ARBA" id="ARBA00047761"/>
    </source>
</evidence>
<dbReference type="Proteomes" id="UP000628775">
    <property type="component" value="Unassembled WGS sequence"/>
</dbReference>
<dbReference type="PANTHER" id="PTHR47992">
    <property type="entry name" value="PROTEIN PHOSPHATASE"/>
    <property type="match status" value="1"/>
</dbReference>
<gene>
    <name evidence="10" type="primary">prpC</name>
    <name evidence="10" type="ORF">GCM10011391_20690</name>
</gene>
<reference evidence="10" key="1">
    <citation type="journal article" date="2014" name="Int. J. Syst. Evol. Microbiol.">
        <title>Complete genome sequence of Corynebacterium casei LMG S-19264T (=DSM 44701T), isolated from a smear-ripened cheese.</title>
        <authorList>
            <consortium name="US DOE Joint Genome Institute (JGI-PGF)"/>
            <person name="Walter F."/>
            <person name="Albersmeier A."/>
            <person name="Kalinowski J."/>
            <person name="Ruckert C."/>
        </authorList>
    </citation>
    <scope>NUCLEOTIDE SEQUENCE</scope>
    <source>
        <strain evidence="10">CGMCC 1.15371</strain>
    </source>
</reference>
<dbReference type="PROSITE" id="PS51746">
    <property type="entry name" value="PPM_2"/>
    <property type="match status" value="1"/>
</dbReference>
<evidence type="ECO:0000256" key="3">
    <source>
        <dbReference type="ARBA" id="ARBA00022723"/>
    </source>
</evidence>
<proteinExistence type="predicted"/>
<comment type="catalytic activity">
    <reaction evidence="8">
        <text>O-phospho-L-threonyl-[protein] + H2O = L-threonyl-[protein] + phosphate</text>
        <dbReference type="Rhea" id="RHEA:47004"/>
        <dbReference type="Rhea" id="RHEA-COMP:11060"/>
        <dbReference type="Rhea" id="RHEA-COMP:11605"/>
        <dbReference type="ChEBI" id="CHEBI:15377"/>
        <dbReference type="ChEBI" id="CHEBI:30013"/>
        <dbReference type="ChEBI" id="CHEBI:43474"/>
        <dbReference type="ChEBI" id="CHEBI:61977"/>
        <dbReference type="EC" id="3.1.3.16"/>
    </reaction>
</comment>
<dbReference type="NCBIfam" id="NF033484">
    <property type="entry name" value="Stp1_PP2C_phos"/>
    <property type="match status" value="1"/>
</dbReference>
<dbReference type="InterPro" id="IPR036457">
    <property type="entry name" value="PPM-type-like_dom_sf"/>
</dbReference>
<dbReference type="GO" id="GO:0046872">
    <property type="term" value="F:metal ion binding"/>
    <property type="evidence" value="ECO:0007669"/>
    <property type="project" value="UniProtKB-KW"/>
</dbReference>
<evidence type="ECO:0000256" key="5">
    <source>
        <dbReference type="ARBA" id="ARBA00022912"/>
    </source>
</evidence>
<dbReference type="SMART" id="SM00332">
    <property type="entry name" value="PP2Cc"/>
    <property type="match status" value="1"/>
</dbReference>
<organism evidence="10 11">
    <name type="scientific">Pullulanibacillus camelliae</name>
    <dbReference type="NCBI Taxonomy" id="1707096"/>
    <lineage>
        <taxon>Bacteria</taxon>
        <taxon>Bacillati</taxon>
        <taxon>Bacillota</taxon>
        <taxon>Bacilli</taxon>
        <taxon>Bacillales</taxon>
        <taxon>Sporolactobacillaceae</taxon>
        <taxon>Pullulanibacillus</taxon>
    </lineage>
</organism>
<evidence type="ECO:0000256" key="1">
    <source>
        <dbReference type="ARBA" id="ARBA00001936"/>
    </source>
</evidence>
<dbReference type="FunFam" id="3.60.40.10:FF:000002">
    <property type="entry name" value="Serine/threonine phosphatase stp"/>
    <property type="match status" value="1"/>
</dbReference>
<comment type="caution">
    <text evidence="10">The sequence shown here is derived from an EMBL/GenBank/DDBJ whole genome shotgun (WGS) entry which is preliminary data.</text>
</comment>
<keyword evidence="11" id="KW-1185">Reference proteome</keyword>
<dbReference type="GO" id="GO:0004722">
    <property type="term" value="F:protein serine/threonine phosphatase activity"/>
    <property type="evidence" value="ECO:0007669"/>
    <property type="project" value="UniProtKB-EC"/>
</dbReference>
<evidence type="ECO:0000256" key="6">
    <source>
        <dbReference type="ARBA" id="ARBA00023211"/>
    </source>
</evidence>
<dbReference type="EC" id="3.1.3.16" evidence="2"/>
<keyword evidence="4" id="KW-0378">Hydrolase</keyword>
<dbReference type="CDD" id="cd00143">
    <property type="entry name" value="PP2Cc"/>
    <property type="match status" value="1"/>
</dbReference>
<keyword evidence="3" id="KW-0479">Metal-binding</keyword>
<protein>
    <recommendedName>
        <fullName evidence="2">protein-serine/threonine phosphatase</fullName>
        <ecNumber evidence="2">3.1.3.16</ecNumber>
    </recommendedName>
</protein>
<feature type="domain" description="PPM-type phosphatase" evidence="9">
    <location>
        <begin position="2"/>
        <end position="242"/>
    </location>
</feature>
<dbReference type="SMART" id="SM00331">
    <property type="entry name" value="PP2C_SIG"/>
    <property type="match status" value="1"/>
</dbReference>
<comment type="catalytic activity">
    <reaction evidence="7">
        <text>O-phospho-L-seryl-[protein] + H2O = L-seryl-[protein] + phosphate</text>
        <dbReference type="Rhea" id="RHEA:20629"/>
        <dbReference type="Rhea" id="RHEA-COMP:9863"/>
        <dbReference type="Rhea" id="RHEA-COMP:11604"/>
        <dbReference type="ChEBI" id="CHEBI:15377"/>
        <dbReference type="ChEBI" id="CHEBI:29999"/>
        <dbReference type="ChEBI" id="CHEBI:43474"/>
        <dbReference type="ChEBI" id="CHEBI:83421"/>
        <dbReference type="EC" id="3.1.3.16"/>
    </reaction>
</comment>
<evidence type="ECO:0000313" key="10">
    <source>
        <dbReference type="EMBL" id="GGE41798.1"/>
    </source>
</evidence>
<evidence type="ECO:0000259" key="9">
    <source>
        <dbReference type="PROSITE" id="PS51746"/>
    </source>
</evidence>
<evidence type="ECO:0000256" key="8">
    <source>
        <dbReference type="ARBA" id="ARBA00048336"/>
    </source>
</evidence>
<reference evidence="10" key="2">
    <citation type="submission" date="2020-09" db="EMBL/GenBank/DDBJ databases">
        <authorList>
            <person name="Sun Q."/>
            <person name="Zhou Y."/>
        </authorList>
    </citation>
    <scope>NUCLEOTIDE SEQUENCE</scope>
    <source>
        <strain evidence="10">CGMCC 1.15371</strain>
    </source>
</reference>
<accession>A0A8J2VNZ6</accession>
<dbReference type="InterPro" id="IPR001932">
    <property type="entry name" value="PPM-type_phosphatase-like_dom"/>
</dbReference>
<evidence type="ECO:0000256" key="4">
    <source>
        <dbReference type="ARBA" id="ARBA00022801"/>
    </source>
</evidence>
<evidence type="ECO:0000313" key="11">
    <source>
        <dbReference type="Proteomes" id="UP000628775"/>
    </source>
</evidence>
<keyword evidence="5" id="KW-0904">Protein phosphatase</keyword>
<comment type="cofactor">
    <cofactor evidence="1">
        <name>Mn(2+)</name>
        <dbReference type="ChEBI" id="CHEBI:29035"/>
    </cofactor>
</comment>
<name>A0A8J2VNZ6_9BACL</name>
<dbReference type="Pfam" id="PF13672">
    <property type="entry name" value="PP2C_2"/>
    <property type="match status" value="1"/>
</dbReference>